<dbReference type="SUPFAM" id="SSF56300">
    <property type="entry name" value="Metallo-dependent phosphatases"/>
    <property type="match status" value="1"/>
</dbReference>
<dbReference type="OrthoDB" id="9773856at2"/>
<dbReference type="InterPro" id="IPR050535">
    <property type="entry name" value="DNA_Repair-Maintenance_Comp"/>
</dbReference>
<dbReference type="Pfam" id="PF00149">
    <property type="entry name" value="Metallophos"/>
    <property type="match status" value="1"/>
</dbReference>
<gene>
    <name evidence="2" type="ORF">CBW42_13620</name>
</gene>
<proteinExistence type="predicted"/>
<accession>A0A252F110</accession>
<dbReference type="Gene3D" id="3.60.21.10">
    <property type="match status" value="1"/>
</dbReference>
<comment type="caution">
    <text evidence="2">The sequence shown here is derived from an EMBL/GenBank/DDBJ whole genome shotgun (WGS) entry which is preliminary data.</text>
</comment>
<dbReference type="InterPro" id="IPR004843">
    <property type="entry name" value="Calcineurin-like_PHP"/>
</dbReference>
<name>A0A252F110_9FIRM</name>
<evidence type="ECO:0000313" key="3">
    <source>
        <dbReference type="Proteomes" id="UP000194903"/>
    </source>
</evidence>
<dbReference type="EMBL" id="NHOC01000020">
    <property type="protein sequence ID" value="OUM19361.1"/>
    <property type="molecule type" value="Genomic_DNA"/>
</dbReference>
<evidence type="ECO:0000313" key="2">
    <source>
        <dbReference type="EMBL" id="OUM19361.1"/>
    </source>
</evidence>
<dbReference type="InterPro" id="IPR029052">
    <property type="entry name" value="Metallo-depent_PP-like"/>
</dbReference>
<feature type="domain" description="Calcineurin-like phosphoesterase" evidence="1">
    <location>
        <begin position="11"/>
        <end position="195"/>
    </location>
</feature>
<dbReference type="Proteomes" id="UP000194903">
    <property type="component" value="Unassembled WGS sequence"/>
</dbReference>
<dbReference type="GO" id="GO:0016787">
    <property type="term" value="F:hydrolase activity"/>
    <property type="evidence" value="ECO:0007669"/>
    <property type="project" value="InterPro"/>
</dbReference>
<dbReference type="AlphaFoldDB" id="A0A252F110"/>
<organism evidence="2 3">
    <name type="scientific">Butyricicoccus porcorum</name>
    <dbReference type="NCBI Taxonomy" id="1945634"/>
    <lineage>
        <taxon>Bacteria</taxon>
        <taxon>Bacillati</taxon>
        <taxon>Bacillota</taxon>
        <taxon>Clostridia</taxon>
        <taxon>Eubacteriales</taxon>
        <taxon>Butyricicoccaceae</taxon>
        <taxon>Butyricicoccus</taxon>
    </lineage>
</organism>
<reference evidence="2 3" key="1">
    <citation type="submission" date="2017-05" db="EMBL/GenBank/DDBJ databases">
        <title>Butyricicoccus porcorum sp. nov. a butyrate-producing bacterium from the swine intestinal tract.</title>
        <authorList>
            <person name="Trachsel J."/>
            <person name="Humphrey S."/>
            <person name="Allen H.K."/>
        </authorList>
    </citation>
    <scope>NUCLEOTIDE SEQUENCE [LARGE SCALE GENOMIC DNA]</scope>
    <source>
        <strain evidence="2">BB10</strain>
    </source>
</reference>
<evidence type="ECO:0000259" key="1">
    <source>
        <dbReference type="Pfam" id="PF00149"/>
    </source>
</evidence>
<protein>
    <recommendedName>
        <fullName evidence="1">Calcineurin-like phosphoesterase domain-containing protein</fullName>
    </recommendedName>
</protein>
<dbReference type="PANTHER" id="PTHR30337">
    <property type="entry name" value="COMPONENT OF ATP-DEPENDENT DSDNA EXONUCLEASE"/>
    <property type="match status" value="1"/>
</dbReference>
<sequence length="372" mass="40304">MFRRRFFFMPNIIHAADFHIGAKFDFLPPDRAAEAVSLQLSALQSFVTYAGASAADAVLIAGDLFDTPDVRPQISSAVFALLAKCPCPVFLSPGNHDYYHAGSPYATQPLPQNLHVFTGRTLEPVALNDGKTVIWGAAFQDNKAVISLEAPLDPSKCNICLMHGELGGTGGYNSISESAVIGSRFDYIALGHNHRFSGVFRIGQTALSCPGCFSATASDETGVKGYLTGRIEKGDVSLTLRPSGALEFATVSLPMTGLQSDAMLAEALLPLLPQPPARICCIVHLTGTRMYEPNLTALSRSLRHSFFHAQVIDESSAMQDLYRYQKDDGLRGTVTRDFLSRMEKCSQDEKSCAKLTLALEYALAALDGRELD</sequence>
<keyword evidence="3" id="KW-1185">Reference proteome</keyword>